<dbReference type="Pfam" id="PF00589">
    <property type="entry name" value="Phage_integrase"/>
    <property type="match status" value="1"/>
</dbReference>
<dbReference type="PANTHER" id="PTHR30349">
    <property type="entry name" value="PHAGE INTEGRASE-RELATED"/>
    <property type="match status" value="1"/>
</dbReference>
<name>A0A246KYL4_9GAMM</name>
<dbReference type="InterPro" id="IPR011010">
    <property type="entry name" value="DNA_brk_join_enz"/>
</dbReference>
<dbReference type="PROSITE" id="PS51898">
    <property type="entry name" value="TYR_RECOMBINASE"/>
    <property type="match status" value="1"/>
</dbReference>
<sequence length="414" mass="46530">MALRLKGTAPKPGAPDKRYYMLDVQEGYRRVRLSTGTRDRVAAERKEQAVLDALRDDPEISEDALRELIRGKSRSVQMAVAKAKVRQRTLKDAMDDALGDRNFWGKLRSIDTVRTNCKVVQSYLGEETPINDITQAAVDDMAQRMLDDKAAPATVNRKMQCLLALLKRERKAGRYLGELPEYSLADERDNARTFVLSVEDEELILERLLEWDTLPNGPAGGHPRVRDGADYRDLFVCLSDLGCRMSQALGIRWSEVVEQGGRLHVRFWRHATLKKGRPRTLPCTARVAEVLQRRRDALGTTTEGPFSMLNRTRADRLWQWAIKGTHLASEKECVPHALRHTCATRLLLATGNIKLVQEWLGHRDIQTTSAVYAKVLAEQSLQGMSALEQFRLPAASNGLGDVPRQGSIAKVGIQ</sequence>
<dbReference type="InterPro" id="IPR002104">
    <property type="entry name" value="Integrase_catalytic"/>
</dbReference>
<dbReference type="InterPro" id="IPR050090">
    <property type="entry name" value="Tyrosine_recombinase_XerCD"/>
</dbReference>
<dbReference type="InterPro" id="IPR013762">
    <property type="entry name" value="Integrase-like_cat_sf"/>
</dbReference>
<keyword evidence="1" id="KW-0229">DNA integration</keyword>
<comment type="caution">
    <text evidence="4">The sequence shown here is derived from an EMBL/GenBank/DDBJ whole genome shotgun (WGS) entry which is preliminary data.</text>
</comment>
<dbReference type="GO" id="GO:0015074">
    <property type="term" value="P:DNA integration"/>
    <property type="evidence" value="ECO:0007669"/>
    <property type="project" value="UniProtKB-KW"/>
</dbReference>
<dbReference type="EMBL" id="NIXP01000075">
    <property type="protein sequence ID" value="OWR33653.1"/>
    <property type="molecule type" value="Genomic_DNA"/>
</dbReference>
<dbReference type="PANTHER" id="PTHR30349:SF64">
    <property type="entry name" value="PROPHAGE INTEGRASE INTD-RELATED"/>
    <property type="match status" value="1"/>
</dbReference>
<accession>A0A246KYL4</accession>
<keyword evidence="2" id="KW-0233">DNA recombination</keyword>
<dbReference type="RefSeq" id="WP_088476092.1">
    <property type="nucleotide sequence ID" value="NZ_NIXP01000075.1"/>
</dbReference>
<proteinExistence type="predicted"/>
<feature type="domain" description="Tyr recombinase" evidence="3">
    <location>
        <begin position="191"/>
        <end position="386"/>
    </location>
</feature>
<evidence type="ECO:0000313" key="4">
    <source>
        <dbReference type="EMBL" id="OWR33653.1"/>
    </source>
</evidence>
<dbReference type="Proteomes" id="UP000197904">
    <property type="component" value="Unassembled WGS sequence"/>
</dbReference>
<evidence type="ECO:0000259" key="3">
    <source>
        <dbReference type="PROSITE" id="PS51898"/>
    </source>
</evidence>
<dbReference type="SUPFAM" id="SSF56349">
    <property type="entry name" value="DNA breaking-rejoining enzymes"/>
    <property type="match status" value="1"/>
</dbReference>
<protein>
    <submittedName>
        <fullName evidence="4">Integrase</fullName>
    </submittedName>
</protein>
<dbReference type="GO" id="GO:0006310">
    <property type="term" value="P:DNA recombination"/>
    <property type="evidence" value="ECO:0007669"/>
    <property type="project" value="UniProtKB-KW"/>
</dbReference>
<dbReference type="Gene3D" id="1.10.443.10">
    <property type="entry name" value="Intergrase catalytic core"/>
    <property type="match status" value="1"/>
</dbReference>
<dbReference type="AlphaFoldDB" id="A0A246KYL4"/>
<organism evidence="4 5">
    <name type="scientific">Stenotrophomonas pavanii</name>
    <dbReference type="NCBI Taxonomy" id="487698"/>
    <lineage>
        <taxon>Bacteria</taxon>
        <taxon>Pseudomonadati</taxon>
        <taxon>Pseudomonadota</taxon>
        <taxon>Gammaproteobacteria</taxon>
        <taxon>Lysobacterales</taxon>
        <taxon>Lysobacteraceae</taxon>
        <taxon>Stenotrophomonas</taxon>
    </lineage>
</organism>
<evidence type="ECO:0000313" key="5">
    <source>
        <dbReference type="Proteomes" id="UP000197904"/>
    </source>
</evidence>
<gene>
    <name evidence="4" type="ORF">CEE55_10940</name>
</gene>
<dbReference type="GO" id="GO:0003677">
    <property type="term" value="F:DNA binding"/>
    <property type="evidence" value="ECO:0007669"/>
    <property type="project" value="InterPro"/>
</dbReference>
<reference evidence="4 5" key="1">
    <citation type="submission" date="2017-06" db="EMBL/GenBank/DDBJ databases">
        <authorList>
            <person name="Kim H.J."/>
            <person name="Triplett B.A."/>
        </authorList>
    </citation>
    <scope>NUCLEOTIDE SEQUENCE [LARGE SCALE GENOMIC DNA]</scope>
    <source>
        <strain evidence="4 5">S18795</strain>
    </source>
</reference>
<evidence type="ECO:0000256" key="1">
    <source>
        <dbReference type="ARBA" id="ARBA00022908"/>
    </source>
</evidence>
<evidence type="ECO:0000256" key="2">
    <source>
        <dbReference type="ARBA" id="ARBA00023172"/>
    </source>
</evidence>